<keyword evidence="3" id="KW-0560">Oxidoreductase</keyword>
<dbReference type="Pfam" id="PF13602">
    <property type="entry name" value="ADH_zinc_N_2"/>
    <property type="match status" value="1"/>
</dbReference>
<dbReference type="InterPro" id="IPR020843">
    <property type="entry name" value="ER"/>
</dbReference>
<dbReference type="SMART" id="SM00829">
    <property type="entry name" value="PKS_ER"/>
    <property type="match status" value="1"/>
</dbReference>
<proteinExistence type="predicted"/>
<keyword evidence="4" id="KW-1185">Reference proteome</keyword>
<comment type="caution">
    <text evidence="3">The sequence shown here is derived from an EMBL/GenBank/DDBJ whole genome shotgun (WGS) entry which is preliminary data.</text>
</comment>
<dbReference type="InterPro" id="IPR013154">
    <property type="entry name" value="ADH-like_N"/>
</dbReference>
<dbReference type="CDD" id="cd05289">
    <property type="entry name" value="MDR_like_2"/>
    <property type="match status" value="1"/>
</dbReference>
<dbReference type="PANTHER" id="PTHR44154">
    <property type="entry name" value="QUINONE OXIDOREDUCTASE"/>
    <property type="match status" value="1"/>
</dbReference>
<evidence type="ECO:0000259" key="2">
    <source>
        <dbReference type="SMART" id="SM00829"/>
    </source>
</evidence>
<dbReference type="SUPFAM" id="SSF50129">
    <property type="entry name" value="GroES-like"/>
    <property type="match status" value="1"/>
</dbReference>
<dbReference type="EMBL" id="JBHSAY010000008">
    <property type="protein sequence ID" value="MFC4131934.1"/>
    <property type="molecule type" value="Genomic_DNA"/>
</dbReference>
<accession>A0ABV8LNU8</accession>
<dbReference type="Gene3D" id="3.90.180.10">
    <property type="entry name" value="Medium-chain alcohol dehydrogenases, catalytic domain"/>
    <property type="match status" value="1"/>
</dbReference>
<dbReference type="SUPFAM" id="SSF51735">
    <property type="entry name" value="NAD(P)-binding Rossmann-fold domains"/>
    <property type="match status" value="1"/>
</dbReference>
<dbReference type="PANTHER" id="PTHR44154:SF1">
    <property type="entry name" value="QUINONE OXIDOREDUCTASE"/>
    <property type="match status" value="1"/>
</dbReference>
<dbReference type="RefSeq" id="WP_253763485.1">
    <property type="nucleotide sequence ID" value="NZ_JAMZDZ010000001.1"/>
</dbReference>
<dbReference type="Pfam" id="PF08240">
    <property type="entry name" value="ADH_N"/>
    <property type="match status" value="1"/>
</dbReference>
<gene>
    <name evidence="3" type="ORF">ACFOZ4_15095</name>
</gene>
<dbReference type="EC" id="1.-.-.-" evidence="3"/>
<keyword evidence="1" id="KW-0521">NADP</keyword>
<evidence type="ECO:0000256" key="1">
    <source>
        <dbReference type="ARBA" id="ARBA00022857"/>
    </source>
</evidence>
<dbReference type="Gene3D" id="3.40.50.720">
    <property type="entry name" value="NAD(P)-binding Rossmann-like Domain"/>
    <property type="match status" value="1"/>
</dbReference>
<name>A0ABV8LNU8_9ACTN</name>
<evidence type="ECO:0000313" key="4">
    <source>
        <dbReference type="Proteomes" id="UP001595816"/>
    </source>
</evidence>
<sequence>MKSVIIRGFGGPGVLELADLPIPEPGPGQVRIGVAAAAVNPVDLQTRSGGLTANGLLPARDVIGLGWDLSGVVDAVGADVTRFAVGDRVAGLSDRLALPSKAQAEYAVLDEEAVGRLPDDVDLVAAATLPLNSLTAAQALDLAGLRPGQTVLVTGAAGAVGGYAVQLASATGARVVGAAGGADEDLVRALGADHFVARGQDLPAAVRAVVRGGVDAVIDAAGLGVVALDAVRGGGAFVSVLGGAPVPLRGVRVANVWIRADGSRLTSLAQAGLRLRVAATLPLDRVAEAHERLAEGGLRGRLVLLPR</sequence>
<organism evidence="3 4">
    <name type="scientific">Hamadaea flava</name>
    <dbReference type="NCBI Taxonomy" id="1742688"/>
    <lineage>
        <taxon>Bacteria</taxon>
        <taxon>Bacillati</taxon>
        <taxon>Actinomycetota</taxon>
        <taxon>Actinomycetes</taxon>
        <taxon>Micromonosporales</taxon>
        <taxon>Micromonosporaceae</taxon>
        <taxon>Hamadaea</taxon>
    </lineage>
</organism>
<dbReference type="Proteomes" id="UP001595816">
    <property type="component" value="Unassembled WGS sequence"/>
</dbReference>
<dbReference type="GO" id="GO:0016491">
    <property type="term" value="F:oxidoreductase activity"/>
    <property type="evidence" value="ECO:0007669"/>
    <property type="project" value="UniProtKB-KW"/>
</dbReference>
<feature type="domain" description="Enoyl reductase (ER)" evidence="2">
    <location>
        <begin position="10"/>
        <end position="304"/>
    </location>
</feature>
<protein>
    <submittedName>
        <fullName evidence="3">NADP-dependent oxidoreductase</fullName>
        <ecNumber evidence="3">1.-.-.-</ecNumber>
    </submittedName>
</protein>
<evidence type="ECO:0000313" key="3">
    <source>
        <dbReference type="EMBL" id="MFC4131934.1"/>
    </source>
</evidence>
<dbReference type="InterPro" id="IPR051603">
    <property type="entry name" value="Zinc-ADH_QOR/CCCR"/>
</dbReference>
<reference evidence="4" key="1">
    <citation type="journal article" date="2019" name="Int. J. Syst. Evol. Microbiol.">
        <title>The Global Catalogue of Microorganisms (GCM) 10K type strain sequencing project: providing services to taxonomists for standard genome sequencing and annotation.</title>
        <authorList>
            <consortium name="The Broad Institute Genomics Platform"/>
            <consortium name="The Broad Institute Genome Sequencing Center for Infectious Disease"/>
            <person name="Wu L."/>
            <person name="Ma J."/>
        </authorList>
    </citation>
    <scope>NUCLEOTIDE SEQUENCE [LARGE SCALE GENOMIC DNA]</scope>
    <source>
        <strain evidence="4">CGMCC 4.7289</strain>
    </source>
</reference>
<dbReference type="InterPro" id="IPR036291">
    <property type="entry name" value="NAD(P)-bd_dom_sf"/>
</dbReference>
<dbReference type="InterPro" id="IPR011032">
    <property type="entry name" value="GroES-like_sf"/>
</dbReference>